<dbReference type="GeneID" id="23679170"/>
<keyword evidence="1" id="KW-1133">Transmembrane helix</keyword>
<accession>A0A0A1IX41</accession>
<reference evidence="2 3" key="1">
    <citation type="journal article" date="2015" name="PLoS ONE">
        <title>Investigation of a Large Collection of Pseudomonas aeruginosa Bacteriophages Collected from a Single Environmental Source in Abidjan, Cote d'Ivoire.</title>
        <authorList>
            <person name="Essoh C."/>
            <person name="Latino L."/>
            <person name="Midoux C."/>
            <person name="Blouin Y."/>
            <person name="Loukou G."/>
            <person name="Nguetta S.P."/>
            <person name="Lathro S."/>
            <person name="Cablanmian A."/>
            <person name="Kouassi A.K."/>
            <person name="Vergnaud G."/>
            <person name="Pourcel C."/>
        </authorList>
    </citation>
    <scope>NUCLEOTIDE SEQUENCE [LARGE SCALE GENOMIC DNA]</scope>
    <source>
        <strain evidence="2">Ab27</strain>
    </source>
</reference>
<evidence type="ECO:0000256" key="1">
    <source>
        <dbReference type="SAM" id="Phobius"/>
    </source>
</evidence>
<evidence type="ECO:0000313" key="3">
    <source>
        <dbReference type="Proteomes" id="UP000030228"/>
    </source>
</evidence>
<sequence>MSGHSMFDFEVDFNSATNSATMEIDPGSFYVGFGFGATALSVLIYVDGVWVSERTAWIPDPKEISP</sequence>
<name>A0A0A1IX41_9CAUD</name>
<keyword evidence="1" id="KW-0472">Membrane</keyword>
<dbReference type="EMBL" id="LN610579">
    <property type="protein sequence ID" value="CEF89797.1"/>
    <property type="molecule type" value="Genomic_DNA"/>
</dbReference>
<gene>
    <name evidence="2" type="primary">ORF11</name>
</gene>
<dbReference type="RefSeq" id="YP_009124314.1">
    <property type="nucleotide sequence ID" value="NC_026586.1"/>
</dbReference>
<dbReference type="Proteomes" id="UP000030228">
    <property type="component" value="Genome"/>
</dbReference>
<evidence type="ECO:0008006" key="4">
    <source>
        <dbReference type="Google" id="ProtNLM"/>
    </source>
</evidence>
<protein>
    <recommendedName>
        <fullName evidence="4">Phage protein</fullName>
    </recommendedName>
</protein>
<dbReference type="KEGG" id="vg:23679170"/>
<proteinExistence type="predicted"/>
<keyword evidence="1" id="KW-0812">Transmembrane</keyword>
<evidence type="ECO:0000313" key="2">
    <source>
        <dbReference type="EMBL" id="CEF89797.1"/>
    </source>
</evidence>
<organism evidence="2 3">
    <name type="scientific">Pseudomonas phage vB_PaeM_PAO1_Ab27</name>
    <dbReference type="NCBI Taxonomy" id="1548907"/>
    <lineage>
        <taxon>Viruses</taxon>
        <taxon>Duplodnaviria</taxon>
        <taxon>Heunggongvirae</taxon>
        <taxon>Uroviricota</taxon>
        <taxon>Caudoviricetes</taxon>
        <taxon>Lindbergviridae</taxon>
        <taxon>Pbunavirus</taxon>
        <taxon>Pbunavirus LS1</taxon>
    </lineage>
</organism>
<feature type="transmembrane region" description="Helical" evidence="1">
    <location>
        <begin position="27"/>
        <end position="46"/>
    </location>
</feature>